<organism evidence="2 3">
    <name type="scientific">Streptomyces justiciae</name>
    <dbReference type="NCBI Taxonomy" id="2780140"/>
    <lineage>
        <taxon>Bacteria</taxon>
        <taxon>Bacillati</taxon>
        <taxon>Actinomycetota</taxon>
        <taxon>Actinomycetes</taxon>
        <taxon>Kitasatosporales</taxon>
        <taxon>Streptomycetaceae</taxon>
        <taxon>Streptomyces</taxon>
    </lineage>
</organism>
<gene>
    <name evidence="2" type="ORF">RQC66_24305</name>
</gene>
<feature type="domain" description="Rv2525c-like glycoside hydrolase-like" evidence="1">
    <location>
        <begin position="123"/>
        <end position="327"/>
    </location>
</feature>
<dbReference type="EMBL" id="JAVTLL010000016">
    <property type="protein sequence ID" value="MDT7843848.1"/>
    <property type="molecule type" value="Genomic_DNA"/>
</dbReference>
<evidence type="ECO:0000313" key="2">
    <source>
        <dbReference type="EMBL" id="MDT7843848.1"/>
    </source>
</evidence>
<dbReference type="InterPro" id="IPR008964">
    <property type="entry name" value="Invasin/intimin_cell_adhesion"/>
</dbReference>
<proteinExistence type="predicted"/>
<keyword evidence="3" id="KW-1185">Reference proteome</keyword>
<protein>
    <submittedName>
        <fullName evidence="2">Choice-of-anchor P family protein</fullName>
    </submittedName>
</protein>
<dbReference type="SUPFAM" id="SSF51445">
    <property type="entry name" value="(Trans)glycosidases"/>
    <property type="match status" value="1"/>
</dbReference>
<reference evidence="3" key="1">
    <citation type="submission" date="2023-07" db="EMBL/GenBank/DDBJ databases">
        <title>Draft genome sequence of the endophytic actinobacterium Streptomyces justiciae WPN32, a potential antibiotic producer.</title>
        <authorList>
            <person name="Yasawong M."/>
            <person name="Pana W."/>
            <person name="Ganta P."/>
            <person name="Santapan N."/>
            <person name="Songngamsuk T."/>
            <person name="Phatcharaharikarn M."/>
            <person name="Kerdtoob S."/>
            <person name="Nantapong N."/>
        </authorList>
    </citation>
    <scope>NUCLEOTIDE SEQUENCE [LARGE SCALE GENOMIC DNA]</scope>
    <source>
        <strain evidence="3">WPN32</strain>
    </source>
</reference>
<comment type="caution">
    <text evidence="2">The sequence shown here is derived from an EMBL/GenBank/DDBJ whole genome shotgun (WGS) entry which is preliminary data.</text>
</comment>
<evidence type="ECO:0000259" key="1">
    <source>
        <dbReference type="Pfam" id="PF08924"/>
    </source>
</evidence>
<dbReference type="Gene3D" id="2.60.40.10">
    <property type="entry name" value="Immunoglobulins"/>
    <property type="match status" value="1"/>
</dbReference>
<dbReference type="Gene3D" id="3.20.20.80">
    <property type="entry name" value="Glycosidases"/>
    <property type="match status" value="1"/>
</dbReference>
<dbReference type="Proteomes" id="UP001257948">
    <property type="component" value="Unassembled WGS sequence"/>
</dbReference>
<evidence type="ECO:0000313" key="3">
    <source>
        <dbReference type="Proteomes" id="UP001257948"/>
    </source>
</evidence>
<dbReference type="Pfam" id="PF08924">
    <property type="entry name" value="Rv2525c_GlyHyd-like"/>
    <property type="match status" value="1"/>
</dbReference>
<dbReference type="NCBIfam" id="NF040603">
    <property type="entry name" value="choice_anch_P"/>
    <property type="match status" value="1"/>
</dbReference>
<dbReference type="SUPFAM" id="SSF49373">
    <property type="entry name" value="Invasin/intimin cell-adhesion fragments"/>
    <property type="match status" value="1"/>
</dbReference>
<dbReference type="InterPro" id="IPR013783">
    <property type="entry name" value="Ig-like_fold"/>
</dbReference>
<dbReference type="RefSeq" id="WP_314203353.1">
    <property type="nucleotide sequence ID" value="NZ_JAVTLL010000016.1"/>
</dbReference>
<dbReference type="InterPro" id="IPR017853">
    <property type="entry name" value="GH"/>
</dbReference>
<dbReference type="InterPro" id="IPR015020">
    <property type="entry name" value="Rv2525c-like_Glyco_Hydro-like"/>
</dbReference>
<accession>A0ABU3LXK9</accession>
<name>A0ABU3LXK9_9ACTN</name>
<sequence>MYLGKPAANAQQNCPADVLGRTEALVLEPGAGTTEGRVSENRTSHTYWAAADDIAVTASYGENRAGIKKILASAGLPADKASPAATVDTKAPGVSVQAVPADATSYQGKGFDRCAAPPTATMNAWKAESPYGAIGFYIGGVNAGCKDQASAEWVQTQYTNGWRFIPIYVGPQAEAGSGSCTGDCVPITDPVPEGASSARDAVAQAQNYGLPAGSVLYYNMEHYNSGKEKVLAFLQSWTNTIHELGYRSGAYGSATSLAADLVAANTGGYVQPDVINFARWDEVATTEDRVIPADMWANHQRVKQYDGPTEDDPNKETYGGITLDLDNDFLDVGQGGTQPPVQKDTALTYDGPATVSNGSPAPLSATLKEKESGTPVADREVTLALGPTDHLQTCKANTDAQGKASCTIAAVAQPLTGSATVPLKATFAGDEAYKASEATAELKLQYVSGRAFGLSAQIPVLALPIGIAPTPDTGVVRAADPKTVAPACAAPINLLVLSANTLCAKVETKIGPSSASSTATVEDARIGLPGLPVVALSGVTATSTSSCTATTGTTDLKLTIAGTPVDVGDLPNYAIDLGAAAKLVINEQIKTANGITVNAAHLTAAGGVDVTIASAASDAYNCA</sequence>